<feature type="compositionally biased region" description="Low complexity" evidence="1">
    <location>
        <begin position="44"/>
        <end position="60"/>
    </location>
</feature>
<dbReference type="EMBL" id="JH921430">
    <property type="protein sequence ID" value="EKD19809.1"/>
    <property type="molecule type" value="Genomic_DNA"/>
</dbReference>
<dbReference type="GeneID" id="18757696"/>
<dbReference type="OrthoDB" id="4203839at2759"/>
<evidence type="ECO:0000256" key="1">
    <source>
        <dbReference type="SAM" id="MobiDB-lite"/>
    </source>
</evidence>
<feature type="compositionally biased region" description="Low complexity" evidence="1">
    <location>
        <begin position="108"/>
        <end position="118"/>
    </location>
</feature>
<dbReference type="KEGG" id="mbe:MBM_01761"/>
<feature type="compositionally biased region" description="Polar residues" evidence="1">
    <location>
        <begin position="24"/>
        <end position="43"/>
    </location>
</feature>
<name>K1Y3P5_MARBU</name>
<reference evidence="2 3" key="1">
    <citation type="journal article" date="2012" name="BMC Genomics">
        <title>Sequencing the genome of Marssonina brunnea reveals fungus-poplar co-evolution.</title>
        <authorList>
            <person name="Zhu S."/>
            <person name="Cao Y.-Z."/>
            <person name="Jiang C."/>
            <person name="Tan B.-Y."/>
            <person name="Wang Z."/>
            <person name="Feng S."/>
            <person name="Zhang L."/>
            <person name="Su X.-H."/>
            <person name="Brejova B."/>
            <person name="Vinar T."/>
            <person name="Xu M."/>
            <person name="Wang M.-X."/>
            <person name="Zhang S.-G."/>
            <person name="Huang M.-R."/>
            <person name="Wu R."/>
            <person name="Zhou Y."/>
        </authorList>
    </citation>
    <scope>NUCLEOTIDE SEQUENCE [LARGE SCALE GENOMIC DNA]</scope>
    <source>
        <strain evidence="2 3">MB_m1</strain>
    </source>
</reference>
<evidence type="ECO:0000313" key="2">
    <source>
        <dbReference type="EMBL" id="EKD19809.1"/>
    </source>
</evidence>
<gene>
    <name evidence="2" type="ORF">MBM_01761</name>
</gene>
<sequence length="733" mass="81253">MKVLDSTGRSARVRSGNTAADYHSPTTQSKNRSLTNDLNNMNMNISQGSQGNQRSGGSNNPKGSSASNLPQGSQHGRDSMGSNKQNPGNVQARSSFSGRLDPKVPPFQSNSQNQGQGQYTPYLSQHDPISQVQRQSTMMAQQLEIINEASTRYQAKISDLIKKIDRSDGINTEMQATLVRDVRDLGLEYGQQQVQLQAHFNKVVFERDMNLNQLNIMSANLTRAYADRDQFGEEREKMRRSSEQSSLEYQKSIDRLNELVNHWANKNAAALKKIQQQDEQLEGKRALWLLVNPGASPERDAIASALENTVTSPVVAQRSFHGHQLRRASGTIKATDKLTPPSTTPKITGLMGDGFGSAELPSMSYRLPESSASIGQTYRTDGLIAPRRRLTAMPSGPAPKDRCLFLPGPSLTSKRITTHTGADSITWSRSMATPAPASPTAPSAEPSTCPVQNLSSSLVLHVNPKDPSTFYQEQFSELYAMVENWVGSHCHSPNLENDQEIARSNQVLWAFMMNCTYPGQRQDAHTHTMTLLNDTASRPWFVMRMAVSYIVEEILSLAPYKLFSQDVDTALEKVKTRIAERGLAIEARQSLVDQRAAIIQRVVKGPTWDLFRKSQLATHSKALREILGPMLDNNSLRSVAGGDLGAIIIKAWEISVSINSSKLTFQVYFPETAQKFSAATMISKDKHYVDPMTLQIKQVRLKLVITPVVTMRDDRGTTIRAKNLHRANVLTMA</sequence>
<feature type="compositionally biased region" description="Low complexity" evidence="1">
    <location>
        <begin position="432"/>
        <end position="448"/>
    </location>
</feature>
<feature type="compositionally biased region" description="Polar residues" evidence="1">
    <location>
        <begin position="61"/>
        <end position="97"/>
    </location>
</feature>
<proteinExistence type="predicted"/>
<dbReference type="HOGENOM" id="CLU_384967_0_0_1"/>
<dbReference type="Proteomes" id="UP000006753">
    <property type="component" value="Unassembled WGS sequence"/>
</dbReference>
<keyword evidence="3" id="KW-1185">Reference proteome</keyword>
<evidence type="ECO:0000313" key="3">
    <source>
        <dbReference type="Proteomes" id="UP000006753"/>
    </source>
</evidence>
<feature type="region of interest" description="Disordered" evidence="1">
    <location>
        <begin position="1"/>
        <end position="123"/>
    </location>
</feature>
<organism evidence="2 3">
    <name type="scientific">Marssonina brunnea f. sp. multigermtubi (strain MB_m1)</name>
    <name type="common">Marssonina leaf spot fungus</name>
    <dbReference type="NCBI Taxonomy" id="1072389"/>
    <lineage>
        <taxon>Eukaryota</taxon>
        <taxon>Fungi</taxon>
        <taxon>Dikarya</taxon>
        <taxon>Ascomycota</taxon>
        <taxon>Pezizomycotina</taxon>
        <taxon>Leotiomycetes</taxon>
        <taxon>Helotiales</taxon>
        <taxon>Drepanopezizaceae</taxon>
        <taxon>Drepanopeziza</taxon>
    </lineage>
</organism>
<protein>
    <submittedName>
        <fullName evidence="2">Uncharacterized protein</fullName>
    </submittedName>
</protein>
<feature type="region of interest" description="Disordered" evidence="1">
    <location>
        <begin position="422"/>
        <end position="449"/>
    </location>
</feature>
<dbReference type="eggNOG" id="ENOG502T05Z">
    <property type="taxonomic scope" value="Eukaryota"/>
</dbReference>
<feature type="compositionally biased region" description="Polar residues" evidence="1">
    <location>
        <begin position="422"/>
        <end position="431"/>
    </location>
</feature>
<dbReference type="InParanoid" id="K1Y3P5"/>
<accession>K1Y3P5</accession>
<dbReference type="AlphaFoldDB" id="K1Y3P5"/>